<dbReference type="Proteomes" id="UP001190700">
    <property type="component" value="Unassembled WGS sequence"/>
</dbReference>
<reference evidence="1 2" key="1">
    <citation type="journal article" date="2015" name="Genome Biol. Evol.">
        <title>Comparative Genomics of a Bacterivorous Green Alga Reveals Evolutionary Causalities and Consequences of Phago-Mixotrophic Mode of Nutrition.</title>
        <authorList>
            <person name="Burns J.A."/>
            <person name="Paasch A."/>
            <person name="Narechania A."/>
            <person name="Kim E."/>
        </authorList>
    </citation>
    <scope>NUCLEOTIDE SEQUENCE [LARGE SCALE GENOMIC DNA]</scope>
    <source>
        <strain evidence="1 2">PLY_AMNH</strain>
    </source>
</reference>
<dbReference type="AlphaFoldDB" id="A0AAE0CCZ0"/>
<sequence length="408" mass="44907">MFPGGAEGELARVASCRARSMAEGRAFRRAAWFISQLRVLRDGGDTSELGLDEHGAHAARNHSHNTNAAPLLEGPLLLRAPLPLHIVFGEHALIDHVQVVGNPHAHLSKGNLGTCDAELHGGCTSENLVNPLSIIVEPLATQHDTLLKVVTKRYLGFPAPIYHFKQPARLSELELPFKLLLLRNLDTEFLVEVQVPRKQASDSWFPGYSWSIVLCQQCGDTMHLGWKFTNLTEQGGHFYALIVDHSDENNRATAVSTAVDFLSEQLHFGVKAPTWMLALLINQVAVPPSKGARKGRAGPGGKALEAAAKAVKGEVAALEERTRKRRNVLWLNVLAQRAVARRSLSADYTFDMITADPKTYAVNAAGENNPTDECSFTIQLVRGKVSFVMHFVEVLEVDLAKRLVNWQF</sequence>
<accession>A0AAE0CCZ0</accession>
<name>A0AAE0CCZ0_9CHLO</name>
<dbReference type="EMBL" id="LGRX02025640">
    <property type="protein sequence ID" value="KAK3252093.1"/>
    <property type="molecule type" value="Genomic_DNA"/>
</dbReference>
<gene>
    <name evidence="1" type="ORF">CYMTET_38596</name>
</gene>
<proteinExistence type="predicted"/>
<keyword evidence="2" id="KW-1185">Reference proteome</keyword>
<evidence type="ECO:0000313" key="2">
    <source>
        <dbReference type="Proteomes" id="UP001190700"/>
    </source>
</evidence>
<protein>
    <submittedName>
        <fullName evidence="1">Uncharacterized protein</fullName>
    </submittedName>
</protein>
<comment type="caution">
    <text evidence="1">The sequence shown here is derived from an EMBL/GenBank/DDBJ whole genome shotgun (WGS) entry which is preliminary data.</text>
</comment>
<dbReference type="Gene3D" id="2.170.150.20">
    <property type="entry name" value="Peptide methionine sulfoxide reductase"/>
    <property type="match status" value="1"/>
</dbReference>
<evidence type="ECO:0000313" key="1">
    <source>
        <dbReference type="EMBL" id="KAK3252093.1"/>
    </source>
</evidence>
<organism evidence="1 2">
    <name type="scientific">Cymbomonas tetramitiformis</name>
    <dbReference type="NCBI Taxonomy" id="36881"/>
    <lineage>
        <taxon>Eukaryota</taxon>
        <taxon>Viridiplantae</taxon>
        <taxon>Chlorophyta</taxon>
        <taxon>Pyramimonadophyceae</taxon>
        <taxon>Pyramimonadales</taxon>
        <taxon>Pyramimonadaceae</taxon>
        <taxon>Cymbomonas</taxon>
    </lineage>
</organism>